<comment type="caution">
    <text evidence="1">The sequence shown here is derived from an EMBL/GenBank/DDBJ whole genome shotgun (WGS) entry which is preliminary data.</text>
</comment>
<accession>A0A7W3IUB3</accession>
<evidence type="ECO:0008006" key="3">
    <source>
        <dbReference type="Google" id="ProtNLM"/>
    </source>
</evidence>
<dbReference type="Proteomes" id="UP000523079">
    <property type="component" value="Unassembled WGS sequence"/>
</dbReference>
<organism evidence="1 2">
    <name type="scientific">Microlunatus kandeliicorticis</name>
    <dbReference type="NCBI Taxonomy" id="1759536"/>
    <lineage>
        <taxon>Bacteria</taxon>
        <taxon>Bacillati</taxon>
        <taxon>Actinomycetota</taxon>
        <taxon>Actinomycetes</taxon>
        <taxon>Propionibacteriales</taxon>
        <taxon>Propionibacteriaceae</taxon>
        <taxon>Microlunatus</taxon>
    </lineage>
</organism>
<protein>
    <recommendedName>
        <fullName evidence="3">DUF2505 domain-containing protein</fullName>
    </recommendedName>
</protein>
<reference evidence="1 2" key="1">
    <citation type="submission" date="2020-07" db="EMBL/GenBank/DDBJ databases">
        <title>Sequencing the genomes of 1000 actinobacteria strains.</title>
        <authorList>
            <person name="Klenk H.-P."/>
        </authorList>
    </citation>
    <scope>NUCLEOTIDE SEQUENCE [LARGE SCALE GENOMIC DNA]</scope>
    <source>
        <strain evidence="1 2">DSM 100723</strain>
    </source>
</reference>
<evidence type="ECO:0000313" key="1">
    <source>
        <dbReference type="EMBL" id="MBA8795320.1"/>
    </source>
</evidence>
<dbReference type="Pfam" id="PF10698">
    <property type="entry name" value="DUF2505"/>
    <property type="match status" value="1"/>
</dbReference>
<proteinExistence type="predicted"/>
<dbReference type="SUPFAM" id="SSF55961">
    <property type="entry name" value="Bet v1-like"/>
    <property type="match status" value="1"/>
</dbReference>
<dbReference type="EMBL" id="JACGWT010000004">
    <property type="protein sequence ID" value="MBA8795320.1"/>
    <property type="molecule type" value="Genomic_DNA"/>
</dbReference>
<dbReference type="AlphaFoldDB" id="A0A7W3IUB3"/>
<gene>
    <name evidence="1" type="ORF">FHX74_002948</name>
</gene>
<evidence type="ECO:0000313" key="2">
    <source>
        <dbReference type="Proteomes" id="UP000523079"/>
    </source>
</evidence>
<keyword evidence="2" id="KW-1185">Reference proteome</keyword>
<dbReference type="Gene3D" id="3.30.530.20">
    <property type="match status" value="1"/>
</dbReference>
<dbReference type="InterPro" id="IPR023393">
    <property type="entry name" value="START-like_dom_sf"/>
</dbReference>
<name>A0A7W3IUB3_9ACTN</name>
<dbReference type="InterPro" id="IPR019639">
    <property type="entry name" value="DUF2505"/>
</dbReference>
<sequence length="157" mass="16897">MNIESRVEFAAEPDQVFTMLTDQGYLEEVCRASHALEFEASSTGNDTTASRKLPAPDSARKFVGSTLTVVEKVHWEQPSDDGSRRGDVDMTVPGQPVTLKGFYQLYAGGRGSVLTLTGDLKVNVPLLGKKLEESAAPAVLAGFKTQQAVGDDWLAAH</sequence>
<dbReference type="RefSeq" id="WP_182560884.1">
    <property type="nucleotide sequence ID" value="NZ_JACGWT010000004.1"/>
</dbReference>